<protein>
    <submittedName>
        <fullName evidence="2">Uncharacterized protein</fullName>
    </submittedName>
</protein>
<dbReference type="Proteomes" id="UP000624244">
    <property type="component" value="Unassembled WGS sequence"/>
</dbReference>
<name>A0A8H6DZX9_COCSA</name>
<evidence type="ECO:0000256" key="1">
    <source>
        <dbReference type="SAM" id="MobiDB-lite"/>
    </source>
</evidence>
<feature type="compositionally biased region" description="Acidic residues" evidence="1">
    <location>
        <begin position="111"/>
        <end position="123"/>
    </location>
</feature>
<evidence type="ECO:0000313" key="2">
    <source>
        <dbReference type="EMBL" id="KAF5854566.1"/>
    </source>
</evidence>
<feature type="region of interest" description="Disordered" evidence="1">
    <location>
        <begin position="27"/>
        <end position="56"/>
    </location>
</feature>
<dbReference type="OMA" id="PWDSHQD"/>
<reference evidence="2" key="1">
    <citation type="submission" date="2019-11" db="EMBL/GenBank/DDBJ databases">
        <title>Bipolaris sorokiniana Genome sequencing.</title>
        <authorList>
            <person name="Wang H."/>
        </authorList>
    </citation>
    <scope>NUCLEOTIDE SEQUENCE</scope>
</reference>
<organism evidence="2 3">
    <name type="scientific">Cochliobolus sativus</name>
    <name type="common">Common root rot and spot blotch fungus</name>
    <name type="synonym">Bipolaris sorokiniana</name>
    <dbReference type="NCBI Taxonomy" id="45130"/>
    <lineage>
        <taxon>Eukaryota</taxon>
        <taxon>Fungi</taxon>
        <taxon>Dikarya</taxon>
        <taxon>Ascomycota</taxon>
        <taxon>Pezizomycotina</taxon>
        <taxon>Dothideomycetes</taxon>
        <taxon>Pleosporomycetidae</taxon>
        <taxon>Pleosporales</taxon>
        <taxon>Pleosporineae</taxon>
        <taxon>Pleosporaceae</taxon>
        <taxon>Bipolaris</taxon>
    </lineage>
</organism>
<feature type="compositionally biased region" description="Low complexity" evidence="1">
    <location>
        <begin position="35"/>
        <end position="45"/>
    </location>
</feature>
<dbReference type="EMBL" id="WNKQ01000001">
    <property type="protein sequence ID" value="KAF5854566.1"/>
    <property type="molecule type" value="Genomic_DNA"/>
</dbReference>
<proteinExistence type="predicted"/>
<accession>A0A8H6DZX9</accession>
<feature type="region of interest" description="Disordered" evidence="1">
    <location>
        <begin position="109"/>
        <end position="142"/>
    </location>
</feature>
<sequence>MPKASRPAVTFGATTTANSRKMVKVLIKRTPRKGSAATSPDSSTTPQPPRKYPWDSHQDDVVVNSVETPNKTGRLTGVEHYLQQLSLKKDYKDICTDFDEYRRNGLRETDAWDPSDEQPDEVEQERCKHRTDYSSTRIPRPPPVYTDYEHQIYTCTTTNPAICLAIARIAQHNLPSINFQSAINHLPNLPPMGRLPKLQLGVLAEDISHDQGEDNEDVVTVLFLPRFHHDGRHALGYYTADPPTSNSAQDSWRACMKDVRQMLFTPCKLEDLEAYGLIRYAAVSRAQDGIEAGDASVQSIGARGGRWLQYDSVEDWDERRAAFHIVEALWDKRMGVTTGLEESSL</sequence>
<comment type="caution">
    <text evidence="2">The sequence shown here is derived from an EMBL/GenBank/DDBJ whole genome shotgun (WGS) entry which is preliminary data.</text>
</comment>
<gene>
    <name evidence="2" type="ORF">GGP41_007344</name>
</gene>
<dbReference type="AlphaFoldDB" id="A0A8H6DZX9"/>
<evidence type="ECO:0000313" key="3">
    <source>
        <dbReference type="Proteomes" id="UP000624244"/>
    </source>
</evidence>